<dbReference type="NCBIfam" id="TIGR01916">
    <property type="entry name" value="F420_cofE"/>
    <property type="match status" value="1"/>
</dbReference>
<dbReference type="Gene3D" id="3.30.1330.100">
    <property type="entry name" value="CofE-like"/>
    <property type="match status" value="1"/>
</dbReference>
<keyword evidence="2" id="KW-0479">Metal-binding</keyword>
<keyword evidence="10" id="KW-1185">Reference proteome</keyword>
<comment type="caution">
    <text evidence="9">The sequence shown here is derived from an EMBL/GenBank/DDBJ whole genome shotgun (WGS) entry which is preliminary data.</text>
</comment>
<evidence type="ECO:0000256" key="4">
    <source>
        <dbReference type="ARBA" id="ARBA00022842"/>
    </source>
</evidence>
<organism evidence="9 10">
    <name type="scientific">Methanocorpusculum petauri</name>
    <dbReference type="NCBI Taxonomy" id="3002863"/>
    <lineage>
        <taxon>Archaea</taxon>
        <taxon>Methanobacteriati</taxon>
        <taxon>Methanobacteriota</taxon>
        <taxon>Stenosarchaea group</taxon>
        <taxon>Methanomicrobia</taxon>
        <taxon>Methanomicrobiales</taxon>
        <taxon>Methanocorpusculaceae</taxon>
        <taxon>Methanocorpusculum</taxon>
    </lineage>
</organism>
<name>A0ABT4IE37_9EURY</name>
<dbReference type="Pfam" id="PF01996">
    <property type="entry name" value="F420_ligase"/>
    <property type="match status" value="1"/>
</dbReference>
<accession>A0ABT4IE37</accession>
<keyword evidence="5" id="KW-0630">Potassium</keyword>
<evidence type="ECO:0000256" key="7">
    <source>
        <dbReference type="ARBA" id="ARBA00023211"/>
    </source>
</evidence>
<dbReference type="PANTHER" id="PTHR47917:SF1">
    <property type="entry name" value="COENZYME F420:L-GLUTAMATE LIGASE"/>
    <property type="match status" value="1"/>
</dbReference>
<evidence type="ECO:0000256" key="6">
    <source>
        <dbReference type="ARBA" id="ARBA00023134"/>
    </source>
</evidence>
<protein>
    <submittedName>
        <fullName evidence="9">Coenzyme F420-0:L-glutamate ligase</fullName>
        <ecNumber evidence="9">6.3.2.31</ecNumber>
    </submittedName>
</protein>
<dbReference type="Proteomes" id="UP001141422">
    <property type="component" value="Unassembled WGS sequence"/>
</dbReference>
<gene>
    <name evidence="9" type="ORF">O0S10_02030</name>
</gene>
<dbReference type="RefSeq" id="WP_268924230.1">
    <property type="nucleotide sequence ID" value="NZ_JAPTGB010000003.1"/>
</dbReference>
<keyword evidence="3" id="KW-0547">Nucleotide-binding</keyword>
<keyword evidence="1 9" id="KW-0436">Ligase</keyword>
<evidence type="ECO:0000313" key="9">
    <source>
        <dbReference type="EMBL" id="MCZ0860006.1"/>
    </source>
</evidence>
<dbReference type="Gene3D" id="3.90.1660.10">
    <property type="entry name" value="CofE-like domain"/>
    <property type="match status" value="1"/>
</dbReference>
<reference evidence="9" key="1">
    <citation type="submission" date="2022-12" db="EMBL/GenBank/DDBJ databases">
        <title>Isolation and characterisation of novel Methanocorpusculum spp. from native Australian herbivores indicates the genus is ancestrally host-associated.</title>
        <authorList>
            <person name="Volmer J.G."/>
            <person name="Soo R.M."/>
            <person name="Evans P.N."/>
            <person name="Hoedt E.C."/>
            <person name="Astorga Alsina A.L."/>
            <person name="Woodcroft B.J."/>
            <person name="Tyson G.W."/>
            <person name="Hugenholtz P."/>
            <person name="Morrison M."/>
        </authorList>
    </citation>
    <scope>NUCLEOTIDE SEQUENCE</scope>
    <source>
        <strain evidence="9">MG</strain>
    </source>
</reference>
<keyword evidence="6" id="KW-0342">GTP-binding</keyword>
<evidence type="ECO:0000259" key="8">
    <source>
        <dbReference type="Pfam" id="PF01996"/>
    </source>
</evidence>
<sequence>MSVQVTGISGIPLIQKGDDIPAIICANTGFENGDIICIASTIVSKAKGYVRPLAEIVPTPDAERISAKTGEDPRFIQGVLDSSADIIIEYPFILSELPFGHVGVRAGVDNSNIEGENIILLPKDPMAEAREIREKIHEITGIDVGVIVTDTCGRAFRRGQTGSAIGWAGMTAIRDFRGDRDLFGLELEITEEAVVDEIAAFSNFIMGESNNGIPVVKFSGCETWKGHNSLYFTREEDLIRKALHIR</sequence>
<dbReference type="GO" id="GO:0052618">
    <property type="term" value="F:coenzyme F420-0:L-glutamate ligase activity"/>
    <property type="evidence" value="ECO:0007669"/>
    <property type="project" value="UniProtKB-EC"/>
</dbReference>
<proteinExistence type="predicted"/>
<dbReference type="PANTHER" id="PTHR47917">
    <property type="match status" value="1"/>
</dbReference>
<evidence type="ECO:0000313" key="10">
    <source>
        <dbReference type="Proteomes" id="UP001141422"/>
    </source>
</evidence>
<evidence type="ECO:0000256" key="2">
    <source>
        <dbReference type="ARBA" id="ARBA00022723"/>
    </source>
</evidence>
<dbReference type="EC" id="6.3.2.31" evidence="9"/>
<dbReference type="EMBL" id="JAPTGB010000003">
    <property type="protein sequence ID" value="MCZ0860006.1"/>
    <property type="molecule type" value="Genomic_DNA"/>
</dbReference>
<keyword evidence="7" id="KW-0464">Manganese</keyword>
<dbReference type="InterPro" id="IPR008225">
    <property type="entry name" value="F420-0_g-glutamyl_ligase"/>
</dbReference>
<evidence type="ECO:0000256" key="5">
    <source>
        <dbReference type="ARBA" id="ARBA00022958"/>
    </source>
</evidence>
<keyword evidence="4" id="KW-0460">Magnesium</keyword>
<dbReference type="InterPro" id="IPR002847">
    <property type="entry name" value="F420-0_gamma-glut_ligase-dom"/>
</dbReference>
<evidence type="ECO:0000256" key="1">
    <source>
        <dbReference type="ARBA" id="ARBA00022598"/>
    </source>
</evidence>
<dbReference type="NCBIfam" id="NF009809">
    <property type="entry name" value="PRK13293.1"/>
    <property type="match status" value="1"/>
</dbReference>
<evidence type="ECO:0000256" key="3">
    <source>
        <dbReference type="ARBA" id="ARBA00022741"/>
    </source>
</evidence>
<dbReference type="SUPFAM" id="SSF144010">
    <property type="entry name" value="CofE-like"/>
    <property type="match status" value="1"/>
</dbReference>
<feature type="domain" description="Coenzyme F420:L-glutamate ligase-like" evidence="8">
    <location>
        <begin position="11"/>
        <end position="219"/>
    </location>
</feature>